<evidence type="ECO:0000256" key="1">
    <source>
        <dbReference type="SAM" id="MobiDB-lite"/>
    </source>
</evidence>
<reference evidence="2" key="1">
    <citation type="submission" date="2023-05" db="EMBL/GenBank/DDBJ databases">
        <title>Nepenthes gracilis genome sequencing.</title>
        <authorList>
            <person name="Fukushima K."/>
        </authorList>
    </citation>
    <scope>NUCLEOTIDE SEQUENCE</scope>
    <source>
        <strain evidence="2">SING2019-196</strain>
    </source>
</reference>
<keyword evidence="3" id="KW-1185">Reference proteome</keyword>
<protein>
    <submittedName>
        <fullName evidence="2">Uncharacterized protein</fullName>
    </submittedName>
</protein>
<evidence type="ECO:0000313" key="3">
    <source>
        <dbReference type="Proteomes" id="UP001279734"/>
    </source>
</evidence>
<comment type="caution">
    <text evidence="2">The sequence shown here is derived from an EMBL/GenBank/DDBJ whole genome shotgun (WGS) entry which is preliminary data.</text>
</comment>
<accession>A0AAD3P942</accession>
<organism evidence="2 3">
    <name type="scientific">Nepenthes gracilis</name>
    <name type="common">Slender pitcher plant</name>
    <dbReference type="NCBI Taxonomy" id="150966"/>
    <lineage>
        <taxon>Eukaryota</taxon>
        <taxon>Viridiplantae</taxon>
        <taxon>Streptophyta</taxon>
        <taxon>Embryophyta</taxon>
        <taxon>Tracheophyta</taxon>
        <taxon>Spermatophyta</taxon>
        <taxon>Magnoliopsida</taxon>
        <taxon>eudicotyledons</taxon>
        <taxon>Gunneridae</taxon>
        <taxon>Pentapetalae</taxon>
        <taxon>Caryophyllales</taxon>
        <taxon>Nepenthaceae</taxon>
        <taxon>Nepenthes</taxon>
    </lineage>
</organism>
<dbReference type="EMBL" id="BSYO01000001">
    <property type="protein sequence ID" value="GMG99946.1"/>
    <property type="molecule type" value="Genomic_DNA"/>
</dbReference>
<dbReference type="AlphaFoldDB" id="A0AAD3P942"/>
<feature type="region of interest" description="Disordered" evidence="1">
    <location>
        <begin position="67"/>
        <end position="86"/>
    </location>
</feature>
<evidence type="ECO:0000313" key="2">
    <source>
        <dbReference type="EMBL" id="GMG99946.1"/>
    </source>
</evidence>
<proteinExistence type="predicted"/>
<dbReference type="Proteomes" id="UP001279734">
    <property type="component" value="Unassembled WGS sequence"/>
</dbReference>
<sequence>MFVLLGTQLSLPLPPSIAFPLLGGGSHIFLSLGSMLATESLITTGQEAGKISPSAIVNSRAPKVEFTVGPNSDSSGKEMPTSSRADKDEKVLKVMVGSSVLLAQGVPNYFFASSLK</sequence>
<gene>
    <name evidence="2" type="ORF">Nepgr_001786</name>
</gene>
<name>A0AAD3P942_NEPGR</name>